<dbReference type="SUPFAM" id="SSF69118">
    <property type="entry name" value="AhpD-like"/>
    <property type="match status" value="1"/>
</dbReference>
<protein>
    <submittedName>
        <fullName evidence="2">Carboxymuconolactone decarboxylase family protein</fullName>
    </submittedName>
</protein>
<proteinExistence type="predicted"/>
<accession>A0ABV6IPL2</accession>
<reference evidence="2 3" key="1">
    <citation type="submission" date="2024-09" db="EMBL/GenBank/DDBJ databases">
        <authorList>
            <person name="Sun Q."/>
            <person name="Mori K."/>
        </authorList>
    </citation>
    <scope>NUCLEOTIDE SEQUENCE [LARGE SCALE GENOMIC DNA]</scope>
    <source>
        <strain evidence="2 3">CCM 7468</strain>
    </source>
</reference>
<dbReference type="RefSeq" id="WP_377049682.1">
    <property type="nucleotide sequence ID" value="NZ_JBHLVZ010000008.1"/>
</dbReference>
<organism evidence="2 3">
    <name type="scientific">Muricoccus vinaceus</name>
    <dbReference type="NCBI Taxonomy" id="424704"/>
    <lineage>
        <taxon>Bacteria</taxon>
        <taxon>Pseudomonadati</taxon>
        <taxon>Pseudomonadota</taxon>
        <taxon>Alphaproteobacteria</taxon>
        <taxon>Acetobacterales</taxon>
        <taxon>Roseomonadaceae</taxon>
        <taxon>Muricoccus</taxon>
    </lineage>
</organism>
<dbReference type="InterPro" id="IPR029032">
    <property type="entry name" value="AhpD-like"/>
</dbReference>
<dbReference type="Gene3D" id="1.20.1290.10">
    <property type="entry name" value="AhpD-like"/>
    <property type="match status" value="2"/>
</dbReference>
<dbReference type="Pfam" id="PF02627">
    <property type="entry name" value="CMD"/>
    <property type="match status" value="1"/>
</dbReference>
<evidence type="ECO:0000313" key="3">
    <source>
        <dbReference type="Proteomes" id="UP001589789"/>
    </source>
</evidence>
<evidence type="ECO:0000313" key="2">
    <source>
        <dbReference type="EMBL" id="MFC0385531.1"/>
    </source>
</evidence>
<gene>
    <name evidence="2" type="ORF">ACFFIC_08155</name>
</gene>
<sequence>MTDGAGVSGTGDDRDAAEAARVRESLLSLRDSRGYVLPHRGLMAAALPELHAAYGAMYRALTVQQGQMPPLERECVWLAILVSCDEPVGTHHLALFRQHGGDDQMAAALFRQTAWAIGAEAHAFLPRSWGPHFPGLDAAALFRDGAAALATDGVLPDTTARLLRLAVLAARGNLWALGVELEAAYAAGLDERRMAEAVSLIIWPRGVNPFVRAADTWLALLRSGRVRPGAAFAAWAEAGEQGPLVLEGGGDAAPRAPAE</sequence>
<feature type="domain" description="Carboxymuconolactone decarboxylase-like" evidence="1">
    <location>
        <begin position="139"/>
        <end position="214"/>
    </location>
</feature>
<name>A0ABV6IPL2_9PROT</name>
<dbReference type="InterPro" id="IPR003779">
    <property type="entry name" value="CMD-like"/>
</dbReference>
<dbReference type="EMBL" id="JBHLVZ010000008">
    <property type="protein sequence ID" value="MFC0385531.1"/>
    <property type="molecule type" value="Genomic_DNA"/>
</dbReference>
<comment type="caution">
    <text evidence="2">The sequence shown here is derived from an EMBL/GenBank/DDBJ whole genome shotgun (WGS) entry which is preliminary data.</text>
</comment>
<dbReference type="Proteomes" id="UP001589789">
    <property type="component" value="Unassembled WGS sequence"/>
</dbReference>
<evidence type="ECO:0000259" key="1">
    <source>
        <dbReference type="Pfam" id="PF02627"/>
    </source>
</evidence>
<keyword evidence="3" id="KW-1185">Reference proteome</keyword>